<dbReference type="EMBL" id="CAJNDS010002379">
    <property type="protein sequence ID" value="CAE7455778.1"/>
    <property type="molecule type" value="Genomic_DNA"/>
</dbReference>
<name>A0A812RX84_9DINO</name>
<gene>
    <name evidence="1" type="ORF">SNAT2548_LOCUS25103</name>
</gene>
<evidence type="ECO:0000313" key="2">
    <source>
        <dbReference type="Proteomes" id="UP000604046"/>
    </source>
</evidence>
<dbReference type="InterPro" id="IPR049232">
    <property type="entry name" value="DUF6829"/>
</dbReference>
<reference evidence="1" key="1">
    <citation type="submission" date="2021-02" db="EMBL/GenBank/DDBJ databases">
        <authorList>
            <person name="Dougan E. K."/>
            <person name="Rhodes N."/>
            <person name="Thang M."/>
            <person name="Chan C."/>
        </authorList>
    </citation>
    <scope>NUCLEOTIDE SEQUENCE</scope>
</reference>
<protein>
    <submittedName>
        <fullName evidence="1">Uncharacterized protein</fullName>
    </submittedName>
</protein>
<dbReference type="OrthoDB" id="10451163at2759"/>
<accession>A0A812RX84</accession>
<dbReference type="Pfam" id="PF20717">
    <property type="entry name" value="DUF6829"/>
    <property type="match status" value="1"/>
</dbReference>
<keyword evidence="2" id="KW-1185">Reference proteome</keyword>
<comment type="caution">
    <text evidence="1">The sequence shown here is derived from an EMBL/GenBank/DDBJ whole genome shotgun (WGS) entry which is preliminary data.</text>
</comment>
<organism evidence="1 2">
    <name type="scientific">Symbiodinium natans</name>
    <dbReference type="NCBI Taxonomy" id="878477"/>
    <lineage>
        <taxon>Eukaryota</taxon>
        <taxon>Sar</taxon>
        <taxon>Alveolata</taxon>
        <taxon>Dinophyceae</taxon>
        <taxon>Suessiales</taxon>
        <taxon>Symbiodiniaceae</taxon>
        <taxon>Symbiodinium</taxon>
    </lineage>
</organism>
<proteinExistence type="predicted"/>
<dbReference type="AlphaFoldDB" id="A0A812RX84"/>
<evidence type="ECO:0000313" key="1">
    <source>
        <dbReference type="EMBL" id="CAE7455778.1"/>
    </source>
</evidence>
<sequence>MATSTTCVRPPYKKLIIDILSVDFEFSQFLLGENTAANLVMVKERLKAHGQDGHSFFLFRIFAQMCGKLGSKSQSGCLFMNENQFKRCTPGLDALQALWVSDGRACYNDFILLRGSKAMSRFASPEHQALSRLLCLFDASDKDGGSALCNAFDELEQAERSGLTQWLNGDAENCGVIIPGAAAMLQAAKANTMVGLPSALRLMLKVWAVET</sequence>
<dbReference type="Proteomes" id="UP000604046">
    <property type="component" value="Unassembled WGS sequence"/>
</dbReference>